<comment type="caution">
    <text evidence="1">The sequence shown here is derived from an EMBL/GenBank/DDBJ whole genome shotgun (WGS) entry which is preliminary data.</text>
</comment>
<protein>
    <submittedName>
        <fullName evidence="1">Uncharacterized protein</fullName>
    </submittedName>
</protein>
<keyword evidence="2" id="KW-1185">Reference proteome</keyword>
<dbReference type="AlphaFoldDB" id="A0A177B7R0"/>
<proteinExistence type="predicted"/>
<sequence>MVVFNCRSEKLQSKLIDADVITLKDIVKICHNHKYMKYFRVKSDRLMDTIILLKTFANMKLTSDNQVISLNFLIDTGSKVNTINKRDLYNFIKNPKIFEFSRLSYGYNNSKIESHGAVERCNRTIRENFSNCNEKIDTVLASIRLSPTCKNQLLLYKHYLKTPVLTQIYYFVCYKRYHQNNDVAENICMIICDTCHVNTKEKMRLVSRNDAKRGITSGRPRKLNENHINFVVERVNESPRVSSIQLATEFT</sequence>
<evidence type="ECO:0000313" key="1">
    <source>
        <dbReference type="EMBL" id="OAF70285.1"/>
    </source>
</evidence>
<gene>
    <name evidence="1" type="ORF">A3Q56_01951</name>
</gene>
<dbReference type="Proteomes" id="UP000078046">
    <property type="component" value="Unassembled WGS sequence"/>
</dbReference>
<reference evidence="1 2" key="1">
    <citation type="submission" date="2016-04" db="EMBL/GenBank/DDBJ databases">
        <title>The genome of Intoshia linei affirms orthonectids as highly simplified spiralians.</title>
        <authorList>
            <person name="Mikhailov K.V."/>
            <person name="Slusarev G.S."/>
            <person name="Nikitin M.A."/>
            <person name="Logacheva M.D."/>
            <person name="Penin A."/>
            <person name="Aleoshin V."/>
            <person name="Panchin Y.V."/>
        </authorList>
    </citation>
    <scope>NUCLEOTIDE SEQUENCE [LARGE SCALE GENOMIC DNA]</scope>
    <source>
        <strain evidence="1">Intl2013</strain>
        <tissue evidence="1">Whole animal</tissue>
    </source>
</reference>
<organism evidence="1 2">
    <name type="scientific">Intoshia linei</name>
    <dbReference type="NCBI Taxonomy" id="1819745"/>
    <lineage>
        <taxon>Eukaryota</taxon>
        <taxon>Metazoa</taxon>
        <taxon>Spiralia</taxon>
        <taxon>Lophotrochozoa</taxon>
        <taxon>Mesozoa</taxon>
        <taxon>Orthonectida</taxon>
        <taxon>Rhopaluridae</taxon>
        <taxon>Intoshia</taxon>
    </lineage>
</organism>
<dbReference type="EMBL" id="LWCA01000166">
    <property type="protein sequence ID" value="OAF70285.1"/>
    <property type="molecule type" value="Genomic_DNA"/>
</dbReference>
<name>A0A177B7R0_9BILA</name>
<accession>A0A177B7R0</accession>
<evidence type="ECO:0000313" key="2">
    <source>
        <dbReference type="Proteomes" id="UP000078046"/>
    </source>
</evidence>